<dbReference type="STRING" id="1077348.A0A2G8STR8"/>
<dbReference type="EMBL" id="AYKW01000001">
    <property type="protein sequence ID" value="PIL37165.1"/>
    <property type="molecule type" value="Genomic_DNA"/>
</dbReference>
<gene>
    <name evidence="3" type="ORF">GSI_00857</name>
</gene>
<feature type="compositionally biased region" description="Acidic residues" evidence="1">
    <location>
        <begin position="960"/>
        <end position="971"/>
    </location>
</feature>
<feature type="compositionally biased region" description="Polar residues" evidence="1">
    <location>
        <begin position="389"/>
        <end position="399"/>
    </location>
</feature>
<dbReference type="GO" id="GO:0035091">
    <property type="term" value="F:phosphatidylinositol binding"/>
    <property type="evidence" value="ECO:0007669"/>
    <property type="project" value="InterPro"/>
</dbReference>
<reference evidence="3 4" key="1">
    <citation type="journal article" date="2015" name="Sci. Rep.">
        <title>Chromosome-level genome map provides insights into diverse defense mechanisms in the medicinal fungus Ganoderma sinense.</title>
        <authorList>
            <person name="Zhu Y."/>
            <person name="Xu J."/>
            <person name="Sun C."/>
            <person name="Zhou S."/>
            <person name="Xu H."/>
            <person name="Nelson D.R."/>
            <person name="Qian J."/>
            <person name="Song J."/>
            <person name="Luo H."/>
            <person name="Xiang L."/>
            <person name="Li Y."/>
            <person name="Xu Z."/>
            <person name="Ji A."/>
            <person name="Wang L."/>
            <person name="Lu S."/>
            <person name="Hayward A."/>
            <person name="Sun W."/>
            <person name="Li X."/>
            <person name="Schwartz D.C."/>
            <person name="Wang Y."/>
            <person name="Chen S."/>
        </authorList>
    </citation>
    <scope>NUCLEOTIDE SEQUENCE [LARGE SCALE GENOMIC DNA]</scope>
    <source>
        <strain evidence="3 4">ZZ0214-1</strain>
    </source>
</reference>
<feature type="region of interest" description="Disordered" evidence="1">
    <location>
        <begin position="957"/>
        <end position="1148"/>
    </location>
</feature>
<evidence type="ECO:0000313" key="4">
    <source>
        <dbReference type="Proteomes" id="UP000230002"/>
    </source>
</evidence>
<dbReference type="PANTHER" id="PTHR47185:SF1">
    <property type="entry name" value="PX DOMAIN-CONTAINING PROTEIN YPR097W"/>
    <property type="match status" value="1"/>
</dbReference>
<feature type="region of interest" description="Disordered" evidence="1">
    <location>
        <begin position="305"/>
        <end position="419"/>
    </location>
</feature>
<dbReference type="Gene3D" id="3.30.1520.10">
    <property type="entry name" value="Phox-like domain"/>
    <property type="match status" value="1"/>
</dbReference>
<keyword evidence="4" id="KW-1185">Reference proteome</keyword>
<evidence type="ECO:0000256" key="1">
    <source>
        <dbReference type="SAM" id="MobiDB-lite"/>
    </source>
</evidence>
<feature type="region of interest" description="Disordered" evidence="1">
    <location>
        <begin position="1"/>
        <end position="82"/>
    </location>
</feature>
<dbReference type="InterPro" id="IPR047168">
    <property type="entry name" value="LEC1-like"/>
</dbReference>
<feature type="compositionally biased region" description="Low complexity" evidence="1">
    <location>
        <begin position="972"/>
        <end position="981"/>
    </location>
</feature>
<feature type="compositionally biased region" description="Low complexity" evidence="1">
    <location>
        <begin position="400"/>
        <end position="409"/>
    </location>
</feature>
<organism evidence="3 4">
    <name type="scientific">Ganoderma sinense ZZ0214-1</name>
    <dbReference type="NCBI Taxonomy" id="1077348"/>
    <lineage>
        <taxon>Eukaryota</taxon>
        <taxon>Fungi</taxon>
        <taxon>Dikarya</taxon>
        <taxon>Basidiomycota</taxon>
        <taxon>Agaricomycotina</taxon>
        <taxon>Agaricomycetes</taxon>
        <taxon>Polyporales</taxon>
        <taxon>Polyporaceae</taxon>
        <taxon>Ganoderma</taxon>
    </lineage>
</organism>
<dbReference type="InterPro" id="IPR024554">
    <property type="entry name" value="LEC1-like_C"/>
</dbReference>
<name>A0A2G8STR8_9APHY</name>
<dbReference type="Pfam" id="PF12828">
    <property type="entry name" value="PXB"/>
    <property type="match status" value="1"/>
</dbReference>
<dbReference type="Pfam" id="PF12825">
    <property type="entry name" value="DUF3818"/>
    <property type="match status" value="1"/>
</dbReference>
<feature type="domain" description="PX" evidence="2">
    <location>
        <begin position="253"/>
        <end position="475"/>
    </location>
</feature>
<dbReference type="AlphaFoldDB" id="A0A2G8STR8"/>
<comment type="caution">
    <text evidence="3">The sequence shown here is derived from an EMBL/GenBank/DDBJ whole genome shotgun (WGS) entry which is preliminary data.</text>
</comment>
<dbReference type="SUPFAM" id="SSF64268">
    <property type="entry name" value="PX domain"/>
    <property type="match status" value="1"/>
</dbReference>
<dbReference type="InterPro" id="IPR001683">
    <property type="entry name" value="PX_dom"/>
</dbReference>
<evidence type="ECO:0000313" key="3">
    <source>
        <dbReference type="EMBL" id="PIL37165.1"/>
    </source>
</evidence>
<feature type="compositionally biased region" description="Low complexity" evidence="1">
    <location>
        <begin position="326"/>
        <end position="337"/>
    </location>
</feature>
<dbReference type="Proteomes" id="UP000230002">
    <property type="component" value="Unassembled WGS sequence"/>
</dbReference>
<feature type="compositionally biased region" description="Basic and acidic residues" evidence="1">
    <location>
        <begin position="1082"/>
        <end position="1094"/>
    </location>
</feature>
<feature type="compositionally biased region" description="Basic and acidic residues" evidence="1">
    <location>
        <begin position="1116"/>
        <end position="1126"/>
    </location>
</feature>
<sequence length="1173" mass="131175">MQASSLRPPRPTRPIPQVPPSPTSIDHPLSPASDDAHFATPLTSPIHPSPVHHQPPPLPLPASDPDATESNLQQDARPRHELTPIRAHYLKKELIHLEFQRELDALVTAPTNNVSTFSYLGHPFTPPPKDAPRLDLPFLRFFFRRFVLSFPFLASAPKDFFPDKVQPFLASLLSRNLSPTSVLDEKPEESEEATRYRMLNKLERNLSMLITSATKLLEPEEVVRLSQADLNRLEALAKRRAAKEKKMKDSFDVNVVCVRSVTERKRMRSKVHEEFIIRTRRRGQPDVFVSRRYGDFKTLADELHKAHPDEDTPPPPPKDRSFVNVTLSPTPLSFPSVLPSPPPSASHSTSSYSRNGAGMPVVSPTATQTGRGPPMPGRPNGTEHLYEAEQNSSVDSFSITSPTSPTSNNGMPGAFNSSSYGGYGDGGGVSQQALRLSREKNRLTLRSYLHTLLSSSAFASSPVLRSFLLSNPTRLTEEETADARRREEADRMREDGRMRFAKEITARVDGLRETVRGVKGELLGKDGLMLIFATIKDTPDVRNLPSSYQAVLEWARISLASTVFHHYVAADNASETFANMKRIHGLMPYFMFKAALKISNPMGMIRGVLDLFLATPFGGRSLLQRMFTGSLMEEVRAINEDIEAVKEKVDDPVMCEKVRLYVYAPREIQAVYKSDAAAENLHVLAVVLRSGDQPPLSRAQFQRVMYAHRAHKEYVRYQESLADSDDDEGPQEEEAWLFEDLSVLAKLYARLKDREQLIELIFEGTTADLLKDIITIFYAPLAQVYRAASIADSLGDLQNFMNDLIRTVEQTEELSQTDPARTVQIFIDLIQRHEQAFYSFVHKVHSKGEGLFTGLMRWIERFLTLMREGVGEQLSLEFLLPHTGDDRENIMREVDSIALYHYKLKVAYEGKLRRRFGRTQGMNDADAEDEAAAQLVNGIVHDLSFGDLVDGDAADLAAQETDEEDSSDDESISGSGTSNSDSESEEDDLGESETDTDSESNAMERDKAPQRFPSHYTESTQPPTRSHTVGHSPIQKRPSQSGIASGARYSEDIPARPPMPPIAHSRSRTLSAPGRPPPAASRFKDLPPHPDAKELPPIPPLPQPMAQTPSPAPSARQREKGVERRPPPPKAKHPRKHKKDANAPTLPDLEHIPKLLPLFIEMMRPHLIVPMQR</sequence>
<feature type="compositionally biased region" description="Acidic residues" evidence="1">
    <location>
        <begin position="982"/>
        <end position="998"/>
    </location>
</feature>
<dbReference type="InterPro" id="IPR036871">
    <property type="entry name" value="PX_dom_sf"/>
</dbReference>
<proteinExistence type="predicted"/>
<accession>A0A2G8STR8</accession>
<dbReference type="PANTHER" id="PTHR47185">
    <property type="entry name" value="PX DOMAIN-CONTAINING PROTEIN YPR097W"/>
    <property type="match status" value="1"/>
</dbReference>
<protein>
    <recommendedName>
        <fullName evidence="2">PX domain-containing protein</fullName>
    </recommendedName>
</protein>
<feature type="compositionally biased region" description="Pro residues" evidence="1">
    <location>
        <begin position="53"/>
        <end position="62"/>
    </location>
</feature>
<feature type="compositionally biased region" description="Polar residues" evidence="1">
    <location>
        <begin position="1016"/>
        <end position="1029"/>
    </location>
</feature>
<dbReference type="OrthoDB" id="2117459at2759"/>
<dbReference type="InterPro" id="IPR024555">
    <property type="entry name" value="PX-associated"/>
</dbReference>
<feature type="compositionally biased region" description="Basic residues" evidence="1">
    <location>
        <begin position="1130"/>
        <end position="1139"/>
    </location>
</feature>
<dbReference type="PROSITE" id="PS50195">
    <property type="entry name" value="PX"/>
    <property type="match status" value="1"/>
</dbReference>
<feature type="compositionally biased region" description="Pro residues" evidence="1">
    <location>
        <begin position="8"/>
        <end position="22"/>
    </location>
</feature>
<evidence type="ECO:0000259" key="2">
    <source>
        <dbReference type="PROSITE" id="PS50195"/>
    </source>
</evidence>